<keyword evidence="1" id="KW-0112">Calmodulin-binding</keyword>
<evidence type="ECO:0000256" key="1">
    <source>
        <dbReference type="ARBA" id="ARBA00022860"/>
    </source>
</evidence>
<dbReference type="CDD" id="cd23767">
    <property type="entry name" value="IQCD"/>
    <property type="match status" value="1"/>
</dbReference>
<protein>
    <submittedName>
        <fullName evidence="4">Protein IQ-DOMAIN 1 isoform X1</fullName>
    </submittedName>
</protein>
<dbReference type="PROSITE" id="PS50096">
    <property type="entry name" value="IQ"/>
    <property type="match status" value="1"/>
</dbReference>
<dbReference type="PANTHER" id="PTHR32295">
    <property type="entry name" value="IQ-DOMAIN 5-RELATED"/>
    <property type="match status" value="1"/>
</dbReference>
<dbReference type="EMBL" id="JANAVB010030817">
    <property type="protein sequence ID" value="KAJ6812875.1"/>
    <property type="molecule type" value="Genomic_DNA"/>
</dbReference>
<evidence type="ECO:0000256" key="2">
    <source>
        <dbReference type="ARBA" id="ARBA00024341"/>
    </source>
</evidence>
<gene>
    <name evidence="4" type="ORF">M6B38_146065</name>
</gene>
<comment type="similarity">
    <text evidence="2">Belongs to the IQD family.</text>
</comment>
<dbReference type="Proteomes" id="UP001140949">
    <property type="component" value="Unassembled WGS sequence"/>
</dbReference>
<comment type="caution">
    <text evidence="4">The sequence shown here is derived from an EMBL/GenBank/DDBJ whole genome shotgun (WGS) entry which is preliminary data.</text>
</comment>
<evidence type="ECO:0000256" key="3">
    <source>
        <dbReference type="SAM" id="MobiDB-lite"/>
    </source>
</evidence>
<proteinExistence type="inferred from homology"/>
<dbReference type="AlphaFoldDB" id="A0AAX6FAC4"/>
<reference evidence="4" key="1">
    <citation type="journal article" date="2023" name="GigaByte">
        <title>Genome assembly of the bearded iris, Iris pallida Lam.</title>
        <authorList>
            <person name="Bruccoleri R.E."/>
            <person name="Oakeley E.J."/>
            <person name="Faust A.M.E."/>
            <person name="Altorfer M."/>
            <person name="Dessus-Babus S."/>
            <person name="Burckhardt D."/>
            <person name="Oertli M."/>
            <person name="Naumann U."/>
            <person name="Petersen F."/>
            <person name="Wong J."/>
        </authorList>
    </citation>
    <scope>NUCLEOTIDE SEQUENCE</scope>
    <source>
        <strain evidence="4">GSM-AAB239-AS_SAM_17_03QT</strain>
    </source>
</reference>
<dbReference type="PANTHER" id="PTHR32295:SF93">
    <property type="entry name" value="PROTEIN IQ-DOMAIN 9"/>
    <property type="match status" value="1"/>
</dbReference>
<feature type="region of interest" description="Disordered" evidence="3">
    <location>
        <begin position="12"/>
        <end position="32"/>
    </location>
</feature>
<evidence type="ECO:0000313" key="5">
    <source>
        <dbReference type="Proteomes" id="UP001140949"/>
    </source>
</evidence>
<sequence>MGTGDWFKTIVSRKKAKKNSSKKVKGSPNQLNEVSSQLQNRLNFEEIAAIRIQSAFRRFRARKALRHLKGLKRLQILREGFSVKKQTSITLSHLHSWSKIQAEIRARRICMVTEGRIKQKKQENQVKLDAKLHEIETEWCGGSDTMDEILSRIHQREEAAVKRERAMAYAFSHQWRANSGQGQFSYEFGKGNWGWSWVERWIAARPWEARNSPHPASPPKVLTVKATFKADKKTNSTPGRVPPKPASSINGNGSEKKKTPSKPLTDEKTVAEEPSPKPAPASSQTKRKIMKQTQHDPPTQTNGIAV</sequence>
<organism evidence="4 5">
    <name type="scientific">Iris pallida</name>
    <name type="common">Sweet iris</name>
    <dbReference type="NCBI Taxonomy" id="29817"/>
    <lineage>
        <taxon>Eukaryota</taxon>
        <taxon>Viridiplantae</taxon>
        <taxon>Streptophyta</taxon>
        <taxon>Embryophyta</taxon>
        <taxon>Tracheophyta</taxon>
        <taxon>Spermatophyta</taxon>
        <taxon>Magnoliopsida</taxon>
        <taxon>Liliopsida</taxon>
        <taxon>Asparagales</taxon>
        <taxon>Iridaceae</taxon>
        <taxon>Iridoideae</taxon>
        <taxon>Irideae</taxon>
        <taxon>Iris</taxon>
    </lineage>
</organism>
<name>A0AAX6FAC4_IRIPA</name>
<feature type="compositionally biased region" description="Basic and acidic residues" evidence="3">
    <location>
        <begin position="254"/>
        <end position="275"/>
    </location>
</feature>
<feature type="compositionally biased region" description="Basic residues" evidence="3">
    <location>
        <begin position="12"/>
        <end position="25"/>
    </location>
</feature>
<evidence type="ECO:0000313" key="4">
    <source>
        <dbReference type="EMBL" id="KAJ6812875.1"/>
    </source>
</evidence>
<feature type="compositionally biased region" description="Polar residues" evidence="3">
    <location>
        <begin position="291"/>
        <end position="306"/>
    </location>
</feature>
<keyword evidence="5" id="KW-1185">Reference proteome</keyword>
<feature type="region of interest" description="Disordered" evidence="3">
    <location>
        <begin position="230"/>
        <end position="306"/>
    </location>
</feature>
<dbReference type="GO" id="GO:0005516">
    <property type="term" value="F:calmodulin binding"/>
    <property type="evidence" value="ECO:0007669"/>
    <property type="project" value="UniProtKB-KW"/>
</dbReference>
<accession>A0AAX6FAC4</accession>
<reference evidence="4" key="2">
    <citation type="submission" date="2023-04" db="EMBL/GenBank/DDBJ databases">
        <authorList>
            <person name="Bruccoleri R.E."/>
            <person name="Oakeley E.J."/>
            <person name="Faust A.-M."/>
            <person name="Dessus-Babus S."/>
            <person name="Altorfer M."/>
            <person name="Burckhardt D."/>
            <person name="Oertli M."/>
            <person name="Naumann U."/>
            <person name="Petersen F."/>
            <person name="Wong J."/>
        </authorList>
    </citation>
    <scope>NUCLEOTIDE SEQUENCE</scope>
    <source>
        <strain evidence="4">GSM-AAB239-AS_SAM_17_03QT</strain>
        <tissue evidence="4">Leaf</tissue>
    </source>
</reference>